<gene>
    <name evidence="10" type="ORF">CBR_g21803</name>
</gene>
<comment type="similarity">
    <text evidence="2 8">Belongs to the Casparian strip membrane proteins (CASP) family.</text>
</comment>
<dbReference type="PANTHER" id="PTHR33573">
    <property type="entry name" value="CASP-LIKE PROTEIN 4A4"/>
    <property type="match status" value="1"/>
</dbReference>
<evidence type="ECO:0000256" key="5">
    <source>
        <dbReference type="ARBA" id="ARBA00022692"/>
    </source>
</evidence>
<proteinExistence type="inferred from homology"/>
<evidence type="ECO:0000256" key="8">
    <source>
        <dbReference type="RuleBase" id="RU361233"/>
    </source>
</evidence>
<evidence type="ECO:0000313" key="11">
    <source>
        <dbReference type="Proteomes" id="UP000265515"/>
    </source>
</evidence>
<dbReference type="PANTHER" id="PTHR33573:SF50">
    <property type="entry name" value="CASP-LIKE PROTEIN 4A3"/>
    <property type="match status" value="1"/>
</dbReference>
<dbReference type="Proteomes" id="UP000265515">
    <property type="component" value="Unassembled WGS sequence"/>
</dbReference>
<evidence type="ECO:0000256" key="1">
    <source>
        <dbReference type="ARBA" id="ARBA00004651"/>
    </source>
</evidence>
<dbReference type="AlphaFoldDB" id="A0A388JUH8"/>
<evidence type="ECO:0000313" key="10">
    <source>
        <dbReference type="EMBL" id="GBG61458.1"/>
    </source>
</evidence>
<comment type="subcellular location">
    <subcellularLocation>
        <location evidence="1 8">Cell membrane</location>
        <topology evidence="1 8">Multi-pass membrane protein</topology>
    </subcellularLocation>
</comment>
<dbReference type="GO" id="GO:0005886">
    <property type="term" value="C:plasma membrane"/>
    <property type="evidence" value="ECO:0007669"/>
    <property type="project" value="UniProtKB-SubCell"/>
</dbReference>
<dbReference type="Gramene" id="GBG61458">
    <property type="protein sequence ID" value="GBG61458"/>
    <property type="gene ID" value="CBR_g21803"/>
</dbReference>
<evidence type="ECO:0000259" key="9">
    <source>
        <dbReference type="Pfam" id="PF04535"/>
    </source>
</evidence>
<evidence type="ECO:0000256" key="3">
    <source>
        <dbReference type="ARBA" id="ARBA00011489"/>
    </source>
</evidence>
<dbReference type="InterPro" id="IPR006702">
    <property type="entry name" value="CASP_dom"/>
</dbReference>
<dbReference type="EMBL" id="BFEA01000020">
    <property type="protein sequence ID" value="GBG61458.1"/>
    <property type="molecule type" value="Genomic_DNA"/>
</dbReference>
<feature type="transmembrane region" description="Helical" evidence="8">
    <location>
        <begin position="152"/>
        <end position="174"/>
    </location>
</feature>
<keyword evidence="7 8" id="KW-0472">Membrane</keyword>
<protein>
    <recommendedName>
        <fullName evidence="8">CASP-like protein</fullName>
    </recommendedName>
</protein>
<accession>A0A388JUH8</accession>
<keyword evidence="5 8" id="KW-0812">Transmembrane</keyword>
<feature type="transmembrane region" description="Helical" evidence="8">
    <location>
        <begin position="58"/>
        <end position="89"/>
    </location>
</feature>
<name>A0A388JUH8_CHABU</name>
<sequence length="181" mass="20380">MASVFRTEAKDYGGPSSRVDGPHVGVVFILRFLQFLFCLIAFGVMISARGKVRAQAEFTDYGAFIFLVIMMFLALIYTFIFGLMCLIKACTSNKYFSHNLLWTQLVIDGIFAHFMFAATCASAGVASQIYKDGTCKKGNYFRLGIDNFCQKTQASTAMGFFATFAMFATHWWFITATHKRF</sequence>
<dbReference type="Pfam" id="PF04535">
    <property type="entry name" value="CASP_dom"/>
    <property type="match status" value="1"/>
</dbReference>
<comment type="caution">
    <text evidence="8">Lacks conserved residue(s) required for the propagation of feature annotation.</text>
</comment>
<feature type="domain" description="Casparian strip membrane protein" evidence="9">
    <location>
        <begin position="26"/>
        <end position="164"/>
    </location>
</feature>
<organism evidence="10 11">
    <name type="scientific">Chara braunii</name>
    <name type="common">Braun's stonewort</name>
    <dbReference type="NCBI Taxonomy" id="69332"/>
    <lineage>
        <taxon>Eukaryota</taxon>
        <taxon>Viridiplantae</taxon>
        <taxon>Streptophyta</taxon>
        <taxon>Charophyceae</taxon>
        <taxon>Charales</taxon>
        <taxon>Characeae</taxon>
        <taxon>Chara</taxon>
    </lineage>
</organism>
<comment type="caution">
    <text evidence="10">The sequence shown here is derived from an EMBL/GenBank/DDBJ whole genome shotgun (WGS) entry which is preliminary data.</text>
</comment>
<evidence type="ECO:0000256" key="4">
    <source>
        <dbReference type="ARBA" id="ARBA00022475"/>
    </source>
</evidence>
<reference evidence="10 11" key="1">
    <citation type="journal article" date="2018" name="Cell">
        <title>The Chara Genome: Secondary Complexity and Implications for Plant Terrestrialization.</title>
        <authorList>
            <person name="Nishiyama T."/>
            <person name="Sakayama H."/>
            <person name="Vries J.D."/>
            <person name="Buschmann H."/>
            <person name="Saint-Marcoux D."/>
            <person name="Ullrich K.K."/>
            <person name="Haas F.B."/>
            <person name="Vanderstraeten L."/>
            <person name="Becker D."/>
            <person name="Lang D."/>
            <person name="Vosolsobe S."/>
            <person name="Rombauts S."/>
            <person name="Wilhelmsson P.K.I."/>
            <person name="Janitza P."/>
            <person name="Kern R."/>
            <person name="Heyl A."/>
            <person name="Rumpler F."/>
            <person name="Villalobos L.I.A.C."/>
            <person name="Clay J.M."/>
            <person name="Skokan R."/>
            <person name="Toyoda A."/>
            <person name="Suzuki Y."/>
            <person name="Kagoshima H."/>
            <person name="Schijlen E."/>
            <person name="Tajeshwar N."/>
            <person name="Catarino B."/>
            <person name="Hetherington A.J."/>
            <person name="Saltykova A."/>
            <person name="Bonnot C."/>
            <person name="Breuninger H."/>
            <person name="Symeonidi A."/>
            <person name="Radhakrishnan G.V."/>
            <person name="Van Nieuwerburgh F."/>
            <person name="Deforce D."/>
            <person name="Chang C."/>
            <person name="Karol K.G."/>
            <person name="Hedrich R."/>
            <person name="Ulvskov P."/>
            <person name="Glockner G."/>
            <person name="Delwiche C.F."/>
            <person name="Petrasek J."/>
            <person name="Van de Peer Y."/>
            <person name="Friml J."/>
            <person name="Beilby M."/>
            <person name="Dolan L."/>
            <person name="Kohara Y."/>
            <person name="Sugano S."/>
            <person name="Fujiyama A."/>
            <person name="Delaux P.-M."/>
            <person name="Quint M."/>
            <person name="TheiBen G."/>
            <person name="Hagemann M."/>
            <person name="Harholt J."/>
            <person name="Dunand C."/>
            <person name="Zachgo S."/>
            <person name="Langdale J."/>
            <person name="Maumus F."/>
            <person name="Straeten D.V.D."/>
            <person name="Gould S.B."/>
            <person name="Rensing S.A."/>
        </authorList>
    </citation>
    <scope>NUCLEOTIDE SEQUENCE [LARGE SCALE GENOMIC DNA]</scope>
    <source>
        <strain evidence="10 11">S276</strain>
    </source>
</reference>
<evidence type="ECO:0000256" key="2">
    <source>
        <dbReference type="ARBA" id="ARBA00007651"/>
    </source>
</evidence>
<comment type="subunit">
    <text evidence="3 8">Homodimer and heterodimers.</text>
</comment>
<evidence type="ECO:0000256" key="7">
    <source>
        <dbReference type="ARBA" id="ARBA00023136"/>
    </source>
</evidence>
<keyword evidence="6 8" id="KW-1133">Transmembrane helix</keyword>
<keyword evidence="11" id="KW-1185">Reference proteome</keyword>
<feature type="transmembrane region" description="Helical" evidence="8">
    <location>
        <begin position="24"/>
        <end position="46"/>
    </location>
</feature>
<evidence type="ECO:0000256" key="6">
    <source>
        <dbReference type="ARBA" id="ARBA00022989"/>
    </source>
</evidence>
<keyword evidence="4 8" id="KW-1003">Cell membrane</keyword>